<comment type="caution">
    <text evidence="13">The sequence shown here is derived from an EMBL/GenBank/DDBJ whole genome shotgun (WGS) entry which is preliminary data.</text>
</comment>
<keyword evidence="11" id="KW-0732">Signal</keyword>
<comment type="catalytic activity">
    <reaction evidence="1">
        <text>Release of any N-terminal amino acid, including proline, that is linked to proline, even from a dipeptide or tripeptide.</text>
        <dbReference type="EC" id="3.4.11.9"/>
    </reaction>
</comment>
<dbReference type="Gene3D" id="3.90.230.10">
    <property type="entry name" value="Creatinase/methionine aminopeptidase superfamily"/>
    <property type="match status" value="1"/>
</dbReference>
<keyword evidence="8" id="KW-0482">Metalloprotease</keyword>
<dbReference type="eggNOG" id="COG0006">
    <property type="taxonomic scope" value="Bacteria"/>
</dbReference>
<dbReference type="SMART" id="SM01011">
    <property type="entry name" value="AMP_N"/>
    <property type="match status" value="1"/>
</dbReference>
<dbReference type="InterPro" id="IPR000994">
    <property type="entry name" value="Pept_M24"/>
</dbReference>
<dbReference type="CDD" id="cd01087">
    <property type="entry name" value="Prolidase"/>
    <property type="match status" value="1"/>
</dbReference>
<dbReference type="EMBL" id="JMIH01000023">
    <property type="protein sequence ID" value="KEO73107.1"/>
    <property type="molecule type" value="Genomic_DNA"/>
</dbReference>
<evidence type="ECO:0000256" key="3">
    <source>
        <dbReference type="ARBA" id="ARBA00008766"/>
    </source>
</evidence>
<dbReference type="GO" id="GO:0005829">
    <property type="term" value="C:cytosol"/>
    <property type="evidence" value="ECO:0007669"/>
    <property type="project" value="TreeGrafter"/>
</dbReference>
<proteinExistence type="inferred from homology"/>
<dbReference type="AlphaFoldDB" id="A0A074LH74"/>
<evidence type="ECO:0000256" key="5">
    <source>
        <dbReference type="ARBA" id="ARBA00022670"/>
    </source>
</evidence>
<dbReference type="InterPro" id="IPR007865">
    <property type="entry name" value="Aminopep_P_N"/>
</dbReference>
<evidence type="ECO:0000313" key="14">
    <source>
        <dbReference type="Proteomes" id="UP000027821"/>
    </source>
</evidence>
<evidence type="ECO:0000256" key="1">
    <source>
        <dbReference type="ARBA" id="ARBA00001424"/>
    </source>
</evidence>
<sequence>MNKLLFILLFLFTMGVQAQSFFDDGLNADFHKERRAALRAIMPENSVAVFFSNPVKNRSNDVDFIYHPNTDLFYLTGFREPNATLLIFSSERTIGEIRTDELFFVQPRDENAEMWNGKRLGTEGVKDKLAFSHVYLNNEFDAFPGLNFSVFDKILTFSLKDIEESPSNKPLNAMRTAFIKSSDYPQNADEVTVELYELIRATDLENAANVAQVIGKYRQYYTSVENDEVLNDFLDADTPEKRIALKERLPKSKVEIGTLGNMMDHLRESKTPEEMTMLRKAIQISAIGQVEVMKALKPGMSEREVQGIHEFVYKRYGAEGIGYPSIVGAEHNGCILHYIENDKRDIDKRLILMDLGAEYRGYTADVTRTIPISGKYNEEEKAIYDLVYKAQEAGFNKCRAGGEFSDINKEAQRIINEGLISLGIIKRGQRHKYFPHGTSHHLGLDVHDRGTYGVLKEGMVLTVEPGIYIPEGSDCDPKWWGIAVRIEDDVLITSDGYENLSSLAPRSSDEIESMMANPSILEQWVLPELD</sequence>
<organism evidence="13 14">
    <name type="scientific">Anditalea andensis</name>
    <dbReference type="NCBI Taxonomy" id="1048983"/>
    <lineage>
        <taxon>Bacteria</taxon>
        <taxon>Pseudomonadati</taxon>
        <taxon>Bacteroidota</taxon>
        <taxon>Cytophagia</taxon>
        <taxon>Cytophagales</taxon>
        <taxon>Cytophagaceae</taxon>
        <taxon>Anditalea</taxon>
    </lineage>
</organism>
<dbReference type="EC" id="3.4.11.9" evidence="4"/>
<dbReference type="SUPFAM" id="SSF55920">
    <property type="entry name" value="Creatinase/aminopeptidase"/>
    <property type="match status" value="1"/>
</dbReference>
<evidence type="ECO:0000256" key="4">
    <source>
        <dbReference type="ARBA" id="ARBA00012574"/>
    </source>
</evidence>
<evidence type="ECO:0000256" key="9">
    <source>
        <dbReference type="ARBA" id="ARBA00023211"/>
    </source>
</evidence>
<evidence type="ECO:0000256" key="8">
    <source>
        <dbReference type="ARBA" id="ARBA00023049"/>
    </source>
</evidence>
<keyword evidence="6 10" id="KW-0479">Metal-binding</keyword>
<dbReference type="Pfam" id="PF05195">
    <property type="entry name" value="AMP_N"/>
    <property type="match status" value="1"/>
</dbReference>
<dbReference type="InterPro" id="IPR029149">
    <property type="entry name" value="Creatin/AminoP/Spt16_N"/>
</dbReference>
<evidence type="ECO:0000256" key="6">
    <source>
        <dbReference type="ARBA" id="ARBA00022723"/>
    </source>
</evidence>
<dbReference type="InterPro" id="IPR052433">
    <property type="entry name" value="X-Pro_dipept-like"/>
</dbReference>
<name>A0A074LH74_9BACT</name>
<dbReference type="STRING" id="1048983.EL17_15980"/>
<evidence type="ECO:0000313" key="13">
    <source>
        <dbReference type="EMBL" id="KEO73107.1"/>
    </source>
</evidence>
<dbReference type="InterPro" id="IPR001131">
    <property type="entry name" value="Peptidase_M24B_aminopep-P_CS"/>
</dbReference>
<dbReference type="InterPro" id="IPR036005">
    <property type="entry name" value="Creatinase/aminopeptidase-like"/>
</dbReference>
<evidence type="ECO:0000259" key="12">
    <source>
        <dbReference type="SMART" id="SM01011"/>
    </source>
</evidence>
<dbReference type="Gene3D" id="3.40.350.10">
    <property type="entry name" value="Creatinase/prolidase N-terminal domain"/>
    <property type="match status" value="1"/>
</dbReference>
<keyword evidence="9" id="KW-0464">Manganese</keyword>
<dbReference type="GO" id="GO:0070006">
    <property type="term" value="F:metalloaminopeptidase activity"/>
    <property type="evidence" value="ECO:0007669"/>
    <property type="project" value="InterPro"/>
</dbReference>
<evidence type="ECO:0000256" key="2">
    <source>
        <dbReference type="ARBA" id="ARBA00001936"/>
    </source>
</evidence>
<evidence type="ECO:0000256" key="10">
    <source>
        <dbReference type="RuleBase" id="RU000590"/>
    </source>
</evidence>
<feature type="domain" description="Aminopeptidase P N-terminal" evidence="12">
    <location>
        <begin position="26"/>
        <end position="152"/>
    </location>
</feature>
<dbReference type="PANTHER" id="PTHR43226">
    <property type="entry name" value="XAA-PRO AMINOPEPTIDASE 3"/>
    <property type="match status" value="1"/>
</dbReference>
<keyword evidence="5" id="KW-0645">Protease</keyword>
<keyword evidence="7" id="KW-0378">Hydrolase</keyword>
<dbReference type="GO" id="GO:0030145">
    <property type="term" value="F:manganese ion binding"/>
    <property type="evidence" value="ECO:0007669"/>
    <property type="project" value="InterPro"/>
</dbReference>
<dbReference type="Proteomes" id="UP000027821">
    <property type="component" value="Unassembled WGS sequence"/>
</dbReference>
<comment type="similarity">
    <text evidence="3 10">Belongs to the peptidase M24B family.</text>
</comment>
<dbReference type="SUPFAM" id="SSF53092">
    <property type="entry name" value="Creatinase/prolidase N-terminal domain"/>
    <property type="match status" value="1"/>
</dbReference>
<comment type="cofactor">
    <cofactor evidence="2">
        <name>Mn(2+)</name>
        <dbReference type="ChEBI" id="CHEBI:29035"/>
    </cofactor>
</comment>
<dbReference type="PANTHER" id="PTHR43226:SF4">
    <property type="entry name" value="XAA-PRO AMINOPEPTIDASE 3"/>
    <property type="match status" value="1"/>
</dbReference>
<evidence type="ECO:0000256" key="7">
    <source>
        <dbReference type="ARBA" id="ARBA00022801"/>
    </source>
</evidence>
<feature type="chain" id="PRO_5001698221" description="Xaa-Pro aminopeptidase" evidence="11">
    <location>
        <begin position="19"/>
        <end position="530"/>
    </location>
</feature>
<accession>A0A074LH74</accession>
<gene>
    <name evidence="13" type="ORF">EL17_15980</name>
</gene>
<dbReference type="GO" id="GO:0006508">
    <property type="term" value="P:proteolysis"/>
    <property type="evidence" value="ECO:0007669"/>
    <property type="project" value="UniProtKB-KW"/>
</dbReference>
<reference evidence="13 14" key="1">
    <citation type="submission" date="2014-04" db="EMBL/GenBank/DDBJ databases">
        <title>Characterization and application of a salt tolerant electro-active bacterium.</title>
        <authorList>
            <person name="Yang L."/>
            <person name="Wei S."/>
            <person name="Tay Q.X.M."/>
        </authorList>
    </citation>
    <scope>NUCLEOTIDE SEQUENCE [LARGE SCALE GENOMIC DNA]</scope>
    <source>
        <strain evidence="13 14">LY1</strain>
    </source>
</reference>
<feature type="signal peptide" evidence="11">
    <location>
        <begin position="1"/>
        <end position="18"/>
    </location>
</feature>
<dbReference type="Pfam" id="PF00557">
    <property type="entry name" value="Peptidase_M24"/>
    <property type="match status" value="1"/>
</dbReference>
<keyword evidence="14" id="KW-1185">Reference proteome</keyword>
<dbReference type="PROSITE" id="PS00491">
    <property type="entry name" value="PROLINE_PEPTIDASE"/>
    <property type="match status" value="1"/>
</dbReference>
<protein>
    <recommendedName>
        <fullName evidence="4">Xaa-Pro aminopeptidase</fullName>
        <ecNumber evidence="4">3.4.11.9</ecNumber>
    </recommendedName>
</protein>
<evidence type="ECO:0000256" key="11">
    <source>
        <dbReference type="SAM" id="SignalP"/>
    </source>
</evidence>